<dbReference type="InterPro" id="IPR007419">
    <property type="entry name" value="BFD-like_2Fe2S-bd_dom"/>
</dbReference>
<dbReference type="PANTHER" id="PTHR42720">
    <property type="entry name" value="GLYCEROL-3-PHOSPHATE DEHYDROGENASE"/>
    <property type="match status" value="1"/>
</dbReference>
<proteinExistence type="predicted"/>
<sequence>MFDVAIIGAGITGSAVARQLSRYDLKIVVLEKGVEVCQGTTKANSAIVHGGFDAKEGTLKAKLNVLGCKMYPSICKELSVEYKNNGSLVLAFNENDMKHIHELYERGIKNGAKDIEIINGEKVKEIEPNVNDDVVGALWCKSSGIVCPFNLNIALMENAITNGVKLRLESEVLDIKKIEDNCFQIKTKKEIIKSKYIINAAGVYSDKINNLIGGNEFYIIPRKGEYKVLDKSEGYKASHTLFTCPTEKGKGVLVTKTVHGNLLVGPNAKVVEKDDITTSKSGLKEIMDGGRKSIPNIDFSKTITSFAGVRATPNTGDFMIFKSKVAKGFINVAGIESPGLASAPAIALYVEDLLKEVMHEDNKKLELNKSFNPIRLKNKAFMEMSLEDQKEILNKDERYKTIICRCENITEGEIVDAINRPCGAKTVDGVKRRVRPGMGRCQGGFCGPKVVEILARELNITPQEVLKDYENSKMLVGKAKEVRGETVEI</sequence>
<dbReference type="Proteomes" id="UP001198983">
    <property type="component" value="Chromosome"/>
</dbReference>
<dbReference type="Pfam" id="PF01266">
    <property type="entry name" value="DAO"/>
    <property type="match status" value="1"/>
</dbReference>
<evidence type="ECO:0000313" key="3">
    <source>
        <dbReference type="EMBL" id="UEL49233.1"/>
    </source>
</evidence>
<dbReference type="SUPFAM" id="SSF54373">
    <property type="entry name" value="FAD-linked reductases, C-terminal domain"/>
    <property type="match status" value="1"/>
</dbReference>
<dbReference type="KEGG" id="tem:JW646_07255"/>
<reference evidence="3 4" key="1">
    <citation type="journal article" date="2023" name="Int. J. Syst. Evol. Microbiol.">
        <title>Terrisporobacter hibernicus sp. nov., isolated from bovine faeces in Northern Ireland.</title>
        <authorList>
            <person name="Mitchell M."/>
            <person name="Nguyen S.V."/>
            <person name="Connor M."/>
            <person name="Fairley D.J."/>
            <person name="Donoghue O."/>
            <person name="Marshall H."/>
            <person name="Koolman L."/>
            <person name="McMullan G."/>
            <person name="Schaffer K.E."/>
            <person name="McGrath J.W."/>
            <person name="Fanning S."/>
        </authorList>
    </citation>
    <scope>NUCLEOTIDE SEQUENCE [LARGE SCALE GENOMIC DNA]</scope>
    <source>
        <strain evidence="3 4">MCA3</strain>
    </source>
</reference>
<dbReference type="InterPro" id="IPR036188">
    <property type="entry name" value="FAD/NAD-bd_sf"/>
</dbReference>
<keyword evidence="4" id="KW-1185">Reference proteome</keyword>
<dbReference type="InterPro" id="IPR006076">
    <property type="entry name" value="FAD-dep_OxRdtase"/>
</dbReference>
<dbReference type="PANTHER" id="PTHR42720:SF1">
    <property type="entry name" value="GLYCEROL 3-PHOSPHATE OXIDASE"/>
    <property type="match status" value="1"/>
</dbReference>
<dbReference type="SUPFAM" id="SSF51905">
    <property type="entry name" value="FAD/NAD(P)-binding domain"/>
    <property type="match status" value="1"/>
</dbReference>
<dbReference type="RefSeq" id="WP_228417095.1">
    <property type="nucleotide sequence ID" value="NZ_CP081135.1"/>
</dbReference>
<protein>
    <submittedName>
        <fullName evidence="3">FAD-dependent oxidoreductase</fullName>
    </submittedName>
</protein>
<accession>A0AAX2ZIU2</accession>
<dbReference type="InterPro" id="IPR052745">
    <property type="entry name" value="G3P_Oxidase/Oxidoreductase"/>
</dbReference>
<gene>
    <name evidence="3" type="ORF">JW646_07255</name>
</gene>
<dbReference type="Pfam" id="PF04324">
    <property type="entry name" value="Fer2_BFD"/>
    <property type="match status" value="1"/>
</dbReference>
<dbReference type="Gene3D" id="1.10.10.1100">
    <property type="entry name" value="BFD-like [2Fe-2S]-binding domain"/>
    <property type="match status" value="1"/>
</dbReference>
<evidence type="ECO:0000259" key="2">
    <source>
        <dbReference type="Pfam" id="PF04324"/>
    </source>
</evidence>
<dbReference type="InterPro" id="IPR041854">
    <property type="entry name" value="BFD-like_2Fe2S-bd_dom_sf"/>
</dbReference>
<name>A0AAX2ZIU2_9FIRM</name>
<dbReference type="AlphaFoldDB" id="A0AAX2ZIU2"/>
<dbReference type="Gene3D" id="3.30.9.10">
    <property type="entry name" value="D-Amino Acid Oxidase, subunit A, domain 2"/>
    <property type="match status" value="1"/>
</dbReference>
<dbReference type="CDD" id="cd19946">
    <property type="entry name" value="GlpA-like_Fer2_BFD-like"/>
    <property type="match status" value="1"/>
</dbReference>
<dbReference type="EMBL" id="CP081135">
    <property type="protein sequence ID" value="UEL49233.1"/>
    <property type="molecule type" value="Genomic_DNA"/>
</dbReference>
<feature type="domain" description="FAD dependent oxidoreductase" evidence="1">
    <location>
        <begin position="3"/>
        <end position="352"/>
    </location>
</feature>
<dbReference type="Gene3D" id="3.50.50.60">
    <property type="entry name" value="FAD/NAD(P)-binding domain"/>
    <property type="match status" value="1"/>
</dbReference>
<evidence type="ECO:0000259" key="1">
    <source>
        <dbReference type="Pfam" id="PF01266"/>
    </source>
</evidence>
<evidence type="ECO:0000313" key="4">
    <source>
        <dbReference type="Proteomes" id="UP001198983"/>
    </source>
</evidence>
<feature type="domain" description="BFD-like [2Fe-2S]-binding" evidence="2">
    <location>
        <begin position="402"/>
        <end position="456"/>
    </location>
</feature>
<organism evidence="3 4">
    <name type="scientific">Terrisporobacter hibernicus</name>
    <dbReference type="NCBI Taxonomy" id="2813371"/>
    <lineage>
        <taxon>Bacteria</taxon>
        <taxon>Bacillati</taxon>
        <taxon>Bacillota</taxon>
        <taxon>Clostridia</taxon>
        <taxon>Peptostreptococcales</taxon>
        <taxon>Peptostreptococcaceae</taxon>
        <taxon>Terrisporobacter</taxon>
    </lineage>
</organism>